<sequence>MAGELRRISSLLLGISIVLLGAGLLGTLIGVRASQEQFGPAMIGAIQALYFLGYVLGTYFCLFLIKRVGYIRVFATMTALGAAAAIGYGMWVQPWFWAILRLISGISMVGLYIVIESWLNTQSPHHSRGKIFAIYMSITLIALGLSQFLLLIESKEGIRFALAAMLFSLALIPVALTQVVEPELVATPQIRLKDLYFISPLGITAALVAGLISSAFWGMGAVFAHDIGLSVTEIPAFMSAVIFGGALLLWPVGQLSDRWDRRKILVLVSFTSAFAAFGVFMSVDGSLGVLLLLSFFYGGVSFSIYALAVAYLNDHLKAGEVLEATRGILLVYGIGSILGPIIVGFCMALWGPVALPGYLAIVLALLGLFGIYRALYSDPVPAEEQGEFIPMVRTSEAAFEMYPEADLELELPLAPPVNSREEKTRDA</sequence>
<dbReference type="SUPFAM" id="SSF103473">
    <property type="entry name" value="MFS general substrate transporter"/>
    <property type="match status" value="1"/>
</dbReference>
<dbReference type="CDD" id="cd17477">
    <property type="entry name" value="MFS_YcaD_like"/>
    <property type="match status" value="1"/>
</dbReference>
<dbReference type="InterPro" id="IPR047200">
    <property type="entry name" value="MFS_YcaD-like"/>
</dbReference>
<accession>A0A1Q2SL09</accession>
<feature type="transmembrane region" description="Helical" evidence="4">
    <location>
        <begin position="12"/>
        <end position="31"/>
    </location>
</feature>
<feature type="transmembrane region" description="Helical" evidence="4">
    <location>
        <begin position="131"/>
        <end position="152"/>
    </location>
</feature>
<keyword evidence="3 4" id="KW-0472">Membrane</keyword>
<dbReference type="Pfam" id="PF07690">
    <property type="entry name" value="MFS_1"/>
    <property type="match status" value="2"/>
</dbReference>
<dbReference type="Proteomes" id="UP000243679">
    <property type="component" value="Chromosome"/>
</dbReference>
<dbReference type="AlphaFoldDB" id="A0A1Q2SL09"/>
<dbReference type="RefSeq" id="WP_096526444.1">
    <property type="nucleotide sequence ID" value="NZ_AP014836.1"/>
</dbReference>
<dbReference type="GO" id="GO:0022857">
    <property type="term" value="F:transmembrane transporter activity"/>
    <property type="evidence" value="ECO:0007669"/>
    <property type="project" value="InterPro"/>
</dbReference>
<keyword evidence="2 4" id="KW-1133">Transmembrane helix</keyword>
<dbReference type="PROSITE" id="PS50850">
    <property type="entry name" value="MFS"/>
    <property type="match status" value="1"/>
</dbReference>
<dbReference type="KEGG" id="ntt:TAO_0465"/>
<reference evidence="6 7" key="1">
    <citation type="journal article" date="2017" name="ISME J.">
        <title>An acid-tolerant ammonia-oxidizing ?-proteobacterium from soil.</title>
        <authorList>
            <person name="Hayatsu M."/>
            <person name="Tago K."/>
            <person name="Uchiyama I."/>
            <person name="Toyoda A."/>
            <person name="Wang Y."/>
            <person name="Shimomura Y."/>
            <person name="Okubo T."/>
            <person name="Kurisu F."/>
            <person name="Hirono Y."/>
            <person name="Nonaka K."/>
            <person name="Akiyama H."/>
            <person name="Itoh T."/>
            <person name="Takami H."/>
        </authorList>
    </citation>
    <scope>NUCLEOTIDE SEQUENCE [LARGE SCALE GENOMIC DNA]</scope>
    <source>
        <strain evidence="6 7">TAO100</strain>
    </source>
</reference>
<evidence type="ECO:0000256" key="2">
    <source>
        <dbReference type="ARBA" id="ARBA00022989"/>
    </source>
</evidence>
<feature type="transmembrane region" description="Helical" evidence="4">
    <location>
        <begin position="329"/>
        <end position="351"/>
    </location>
</feature>
<feature type="domain" description="Major facilitator superfamily (MFS) profile" evidence="5">
    <location>
        <begin position="198"/>
        <end position="427"/>
    </location>
</feature>
<feature type="transmembrane region" description="Helical" evidence="4">
    <location>
        <begin position="70"/>
        <end position="89"/>
    </location>
</feature>
<proteinExistence type="predicted"/>
<feature type="transmembrane region" description="Helical" evidence="4">
    <location>
        <begin position="264"/>
        <end position="283"/>
    </location>
</feature>
<evidence type="ECO:0000313" key="6">
    <source>
        <dbReference type="EMBL" id="BAW79835.1"/>
    </source>
</evidence>
<dbReference type="PANTHER" id="PTHR23521:SF3">
    <property type="entry name" value="MFS TRANSPORTER"/>
    <property type="match status" value="1"/>
</dbReference>
<dbReference type="InterPro" id="IPR036259">
    <property type="entry name" value="MFS_trans_sf"/>
</dbReference>
<dbReference type="InterPro" id="IPR020846">
    <property type="entry name" value="MFS_dom"/>
</dbReference>
<evidence type="ECO:0000256" key="4">
    <source>
        <dbReference type="SAM" id="Phobius"/>
    </source>
</evidence>
<organism evidence="6 7">
    <name type="scientific">Candidatus Nitrosoglobus terrae</name>
    <dbReference type="NCBI Taxonomy" id="1630141"/>
    <lineage>
        <taxon>Bacteria</taxon>
        <taxon>Pseudomonadati</taxon>
        <taxon>Pseudomonadota</taxon>
        <taxon>Gammaproteobacteria</taxon>
        <taxon>Chromatiales</taxon>
        <taxon>Chromatiaceae</taxon>
        <taxon>Candidatus Nitrosoglobus</taxon>
    </lineage>
</organism>
<dbReference type="EMBL" id="AP014836">
    <property type="protein sequence ID" value="BAW79835.1"/>
    <property type="molecule type" value="Genomic_DNA"/>
</dbReference>
<evidence type="ECO:0000259" key="5">
    <source>
        <dbReference type="PROSITE" id="PS50850"/>
    </source>
</evidence>
<keyword evidence="1 4" id="KW-0812">Transmembrane</keyword>
<feature type="transmembrane region" description="Helical" evidence="4">
    <location>
        <begin position="289"/>
        <end position="308"/>
    </location>
</feature>
<evidence type="ECO:0000256" key="1">
    <source>
        <dbReference type="ARBA" id="ARBA00022692"/>
    </source>
</evidence>
<feature type="transmembrane region" description="Helical" evidence="4">
    <location>
        <begin position="201"/>
        <end position="222"/>
    </location>
</feature>
<dbReference type="GO" id="GO:0005886">
    <property type="term" value="C:plasma membrane"/>
    <property type="evidence" value="ECO:0007669"/>
    <property type="project" value="TreeGrafter"/>
</dbReference>
<keyword evidence="7" id="KW-1185">Reference proteome</keyword>
<dbReference type="OrthoDB" id="9810614at2"/>
<feature type="transmembrane region" description="Helical" evidence="4">
    <location>
        <begin position="95"/>
        <end position="119"/>
    </location>
</feature>
<protein>
    <submittedName>
        <fullName evidence="6">Major facilitator superfamily transporter</fullName>
    </submittedName>
</protein>
<dbReference type="PANTHER" id="PTHR23521">
    <property type="entry name" value="TRANSPORTER MFS SUPERFAMILY"/>
    <property type="match status" value="1"/>
</dbReference>
<feature type="transmembrane region" description="Helical" evidence="4">
    <location>
        <begin position="357"/>
        <end position="375"/>
    </location>
</feature>
<gene>
    <name evidence="6" type="ORF">TAO_0465</name>
</gene>
<dbReference type="InterPro" id="IPR011701">
    <property type="entry name" value="MFS"/>
</dbReference>
<name>A0A1Q2SL09_9GAMM</name>
<feature type="transmembrane region" description="Helical" evidence="4">
    <location>
        <begin position="158"/>
        <end position="180"/>
    </location>
</feature>
<evidence type="ECO:0000256" key="3">
    <source>
        <dbReference type="ARBA" id="ARBA00023136"/>
    </source>
</evidence>
<feature type="transmembrane region" description="Helical" evidence="4">
    <location>
        <begin position="43"/>
        <end position="65"/>
    </location>
</feature>
<feature type="transmembrane region" description="Helical" evidence="4">
    <location>
        <begin position="234"/>
        <end position="252"/>
    </location>
</feature>
<evidence type="ECO:0000313" key="7">
    <source>
        <dbReference type="Proteomes" id="UP000243679"/>
    </source>
</evidence>
<dbReference type="Gene3D" id="1.20.1250.20">
    <property type="entry name" value="MFS general substrate transporter like domains"/>
    <property type="match status" value="2"/>
</dbReference>